<dbReference type="InterPro" id="IPR008166">
    <property type="entry name" value="Glyco_transf_92"/>
</dbReference>
<keyword evidence="4 8" id="KW-0808">Transferase</keyword>
<protein>
    <recommendedName>
        <fullName evidence="8">Glycosyltransferase family 92 protein</fullName>
        <ecNumber evidence="8">2.4.1.-</ecNumber>
    </recommendedName>
</protein>
<keyword evidence="3 8" id="KW-0328">Glycosyltransferase</keyword>
<keyword evidence="12" id="KW-1185">Reference proteome</keyword>
<evidence type="ECO:0000256" key="3">
    <source>
        <dbReference type="ARBA" id="ARBA00022676"/>
    </source>
</evidence>
<evidence type="ECO:0000256" key="1">
    <source>
        <dbReference type="ARBA" id="ARBA00004167"/>
    </source>
</evidence>
<evidence type="ECO:0000256" key="8">
    <source>
        <dbReference type="RuleBase" id="RU366017"/>
    </source>
</evidence>
<evidence type="ECO:0000256" key="9">
    <source>
        <dbReference type="SAM" id="SignalP"/>
    </source>
</evidence>
<dbReference type="Proteomes" id="UP000663854">
    <property type="component" value="Unassembled WGS sequence"/>
</dbReference>
<feature type="chain" id="PRO_5035608539" description="Glycosyltransferase family 92 protein" evidence="9">
    <location>
        <begin position="21"/>
        <end position="408"/>
    </location>
</feature>
<name>A0A816APD4_9BILA</name>
<keyword evidence="7" id="KW-0472">Membrane</keyword>
<dbReference type="EMBL" id="CAJNOH010003606">
    <property type="protein sequence ID" value="CAF1342429.1"/>
    <property type="molecule type" value="Genomic_DNA"/>
</dbReference>
<proteinExistence type="inferred from homology"/>
<accession>A0A816APD4</accession>
<evidence type="ECO:0000313" key="11">
    <source>
        <dbReference type="EMBL" id="CAF1597537.1"/>
    </source>
</evidence>
<evidence type="ECO:0000256" key="2">
    <source>
        <dbReference type="ARBA" id="ARBA00007647"/>
    </source>
</evidence>
<dbReference type="EMBL" id="CAJNOL010004957">
    <property type="protein sequence ID" value="CAF1597537.1"/>
    <property type="molecule type" value="Genomic_DNA"/>
</dbReference>
<dbReference type="EC" id="2.4.1.-" evidence="8"/>
<evidence type="ECO:0000256" key="5">
    <source>
        <dbReference type="ARBA" id="ARBA00022692"/>
    </source>
</evidence>
<reference evidence="11" key="1">
    <citation type="submission" date="2021-02" db="EMBL/GenBank/DDBJ databases">
        <authorList>
            <person name="Nowell W R."/>
        </authorList>
    </citation>
    <scope>NUCLEOTIDE SEQUENCE</scope>
</reference>
<sequence length="408" mass="47094">MLIFLMVIGAILIDKRDGSSQKLSSVKLQSNFDEAVKLISRLRSNYSSIHGLRYRSMICTIARNNPHIAEFLLRNVISGFSHIVVYDNNRILAGYDSNISTVLEPFIAAGVVTHVPWQQNTTKLLQFKYQQTQAKECITKYGIHADWVAYVDTDEFFYFEKQNVAVNTLNDLLVELEQHPLCAVGIRWIYMYGEGRMLRPNRTLFKSYPRICKTGLQKKVLGRASKTVFHIPHGATCKNTSNQIVMTWARRNDATIGLIHYYSRSVEEFLIKVDQGFPPYMVSPIQYYTYTEKVVCDITEFNYSQDYRRIFINAYKQLKMLYSLTPIDLLPSSGLNLNQTSFHALSMHLKYRCAKKQEFDNERYLTINPGAKEAIRNRTYTDGLHHFMATFSSGAKGCWKTDTYSICE</sequence>
<comment type="subcellular location">
    <subcellularLocation>
        <location evidence="1">Membrane</location>
        <topology evidence="1">Single-pass membrane protein</topology>
    </subcellularLocation>
</comment>
<comment type="similarity">
    <text evidence="2 8">Belongs to the glycosyltransferase 92 family.</text>
</comment>
<dbReference type="GO" id="GO:0005737">
    <property type="term" value="C:cytoplasm"/>
    <property type="evidence" value="ECO:0007669"/>
    <property type="project" value="TreeGrafter"/>
</dbReference>
<dbReference type="PANTHER" id="PTHR21461">
    <property type="entry name" value="GLYCOSYLTRANSFERASE FAMILY 92 PROTEIN"/>
    <property type="match status" value="1"/>
</dbReference>
<keyword evidence="6" id="KW-1133">Transmembrane helix</keyword>
<keyword evidence="5" id="KW-0812">Transmembrane</keyword>
<dbReference type="GO" id="GO:0016757">
    <property type="term" value="F:glycosyltransferase activity"/>
    <property type="evidence" value="ECO:0007669"/>
    <property type="project" value="UniProtKB-UniRule"/>
</dbReference>
<gene>
    <name evidence="11" type="ORF">JXQ802_LOCUS47913</name>
    <name evidence="10" type="ORF">PYM288_LOCUS31964</name>
</gene>
<dbReference type="PANTHER" id="PTHR21461:SF69">
    <property type="entry name" value="GLYCOSYLTRANSFERASE FAMILY 92 PROTEIN"/>
    <property type="match status" value="1"/>
</dbReference>
<keyword evidence="9" id="KW-0732">Signal</keyword>
<dbReference type="GO" id="GO:0016020">
    <property type="term" value="C:membrane"/>
    <property type="evidence" value="ECO:0007669"/>
    <property type="project" value="UniProtKB-SubCell"/>
</dbReference>
<evidence type="ECO:0000256" key="4">
    <source>
        <dbReference type="ARBA" id="ARBA00022679"/>
    </source>
</evidence>
<dbReference type="Pfam" id="PF01697">
    <property type="entry name" value="Glyco_transf_92"/>
    <property type="match status" value="1"/>
</dbReference>
<comment type="caution">
    <text evidence="11">The sequence shown here is derived from an EMBL/GenBank/DDBJ whole genome shotgun (WGS) entry which is preliminary data.</text>
</comment>
<dbReference type="Proteomes" id="UP000663870">
    <property type="component" value="Unassembled WGS sequence"/>
</dbReference>
<evidence type="ECO:0000313" key="10">
    <source>
        <dbReference type="EMBL" id="CAF1342429.1"/>
    </source>
</evidence>
<evidence type="ECO:0000313" key="12">
    <source>
        <dbReference type="Proteomes" id="UP000663870"/>
    </source>
</evidence>
<feature type="signal peptide" evidence="9">
    <location>
        <begin position="1"/>
        <end position="20"/>
    </location>
</feature>
<evidence type="ECO:0000256" key="6">
    <source>
        <dbReference type="ARBA" id="ARBA00022989"/>
    </source>
</evidence>
<evidence type="ECO:0000256" key="7">
    <source>
        <dbReference type="ARBA" id="ARBA00023136"/>
    </source>
</evidence>
<organism evidence="11 12">
    <name type="scientific">Rotaria sordida</name>
    <dbReference type="NCBI Taxonomy" id="392033"/>
    <lineage>
        <taxon>Eukaryota</taxon>
        <taxon>Metazoa</taxon>
        <taxon>Spiralia</taxon>
        <taxon>Gnathifera</taxon>
        <taxon>Rotifera</taxon>
        <taxon>Eurotatoria</taxon>
        <taxon>Bdelloidea</taxon>
        <taxon>Philodinida</taxon>
        <taxon>Philodinidae</taxon>
        <taxon>Rotaria</taxon>
    </lineage>
</organism>
<dbReference type="AlphaFoldDB" id="A0A816APD4"/>